<dbReference type="PANTHER" id="PTHR20855">
    <property type="entry name" value="ADIPOR/PROGESTIN RECEPTOR-RELATED"/>
    <property type="match status" value="1"/>
</dbReference>
<reference evidence="9" key="2">
    <citation type="journal article" date="2013" name="G3 (Bethesda)">
        <title>Genomes of Ashbya fungi isolated from insects reveal four mating-type loci, numerous translocations, lack of transposons, and distinct gene duplications.</title>
        <authorList>
            <person name="Dietrich F.S."/>
            <person name="Voegeli S."/>
            <person name="Kuo S."/>
            <person name="Philippsen P."/>
        </authorList>
    </citation>
    <scope>GENOME REANNOTATION</scope>
    <source>
        <strain evidence="9">ATCC 10895 / CBS 109.51 / FGSC 9923 / NRRL Y-1056</strain>
    </source>
</reference>
<dbReference type="AlphaFoldDB" id="Q75CB3"/>
<protein>
    <submittedName>
        <fullName evidence="8">ACL002Cp</fullName>
    </submittedName>
</protein>
<dbReference type="Proteomes" id="UP000000591">
    <property type="component" value="Chromosome III"/>
</dbReference>
<comment type="subcellular location">
    <subcellularLocation>
        <location evidence="1">Membrane</location>
        <topology evidence="1">Multi-pass membrane protein</topology>
    </subcellularLocation>
</comment>
<evidence type="ECO:0000256" key="4">
    <source>
        <dbReference type="ARBA" id="ARBA00022989"/>
    </source>
</evidence>
<dbReference type="OMA" id="IGNACDY"/>
<keyword evidence="5 7" id="KW-0472">Membrane</keyword>
<evidence type="ECO:0000256" key="5">
    <source>
        <dbReference type="ARBA" id="ARBA00023136"/>
    </source>
</evidence>
<evidence type="ECO:0000313" key="8">
    <source>
        <dbReference type="EMBL" id="AAS51226.2"/>
    </source>
</evidence>
<name>Q75CB3_EREGS</name>
<feature type="transmembrane region" description="Helical" evidence="7">
    <location>
        <begin position="96"/>
        <end position="116"/>
    </location>
</feature>
<evidence type="ECO:0000256" key="2">
    <source>
        <dbReference type="ARBA" id="ARBA00007018"/>
    </source>
</evidence>
<keyword evidence="6" id="KW-0862">Zinc</keyword>
<dbReference type="InParanoid" id="Q75CB3"/>
<feature type="binding site" evidence="6">
    <location>
        <position position="149"/>
    </location>
    <ligand>
        <name>Zn(2+)</name>
        <dbReference type="ChEBI" id="CHEBI:29105"/>
    </ligand>
</feature>
<keyword evidence="3 7" id="KW-0812">Transmembrane</keyword>
<proteinExistence type="inferred from homology"/>
<sequence>MNDSDLKQRVKFVAPENDTASSYSTKETTFLQDGTVAAAITATRAIREVSSLCSWDDLPDWQKDNEHILSGYVRETNSYRKTFRSLFYLHNESVNIYSHLIPGICFLFIALFNKYVVADYSTTTWKDYLMIDIFLLGAVVCLTLSGVYHCMKSHSLEVSVFGNKLDYIGIVALISCSMISQMYYGFYDSTAMFSLFSTVTLSLALACAVVSLSPHFRSREWRKYRAAIFTAFGLSGLLPVITSCFYYGPIEAYSRIQLKWLSLEGVLYISGAVLYGVRFPERLAPGSFDIWGHSHQLFHVLVVIAALCHLRALLSCYKNVHTNALFVSL</sequence>
<feature type="transmembrane region" description="Helical" evidence="7">
    <location>
        <begin position="224"/>
        <end position="248"/>
    </location>
</feature>
<organism evidence="8 9">
    <name type="scientific">Eremothecium gossypii (strain ATCC 10895 / CBS 109.51 / FGSC 9923 / NRRL Y-1056)</name>
    <name type="common">Yeast</name>
    <name type="synonym">Ashbya gossypii</name>
    <dbReference type="NCBI Taxonomy" id="284811"/>
    <lineage>
        <taxon>Eukaryota</taxon>
        <taxon>Fungi</taxon>
        <taxon>Dikarya</taxon>
        <taxon>Ascomycota</taxon>
        <taxon>Saccharomycotina</taxon>
        <taxon>Saccharomycetes</taxon>
        <taxon>Saccharomycetales</taxon>
        <taxon>Saccharomycetaceae</taxon>
        <taxon>Eremothecium</taxon>
    </lineage>
</organism>
<dbReference type="InterPro" id="IPR004254">
    <property type="entry name" value="AdipoR/HlyIII-related"/>
</dbReference>
<evidence type="ECO:0000256" key="3">
    <source>
        <dbReference type="ARBA" id="ARBA00022692"/>
    </source>
</evidence>
<keyword evidence="4 7" id="KW-1133">Transmembrane helix</keyword>
<dbReference type="GeneID" id="4619527"/>
<dbReference type="GO" id="GO:0005886">
    <property type="term" value="C:plasma membrane"/>
    <property type="evidence" value="ECO:0007669"/>
    <property type="project" value="EnsemblFungi"/>
</dbReference>
<dbReference type="PANTHER" id="PTHR20855:SF52">
    <property type="entry name" value="ADIPONECTIN RECEPTOR PROTEIN"/>
    <property type="match status" value="1"/>
</dbReference>
<evidence type="ECO:0000256" key="6">
    <source>
        <dbReference type="PIRSR" id="PIRSR604254-1"/>
    </source>
</evidence>
<dbReference type="eggNOG" id="KOG0748">
    <property type="taxonomic scope" value="Eukaryota"/>
</dbReference>
<accession>Q75CB3</accession>
<dbReference type="STRING" id="284811.Q75CB3"/>
<dbReference type="KEGG" id="ago:AGOS_ACL002C"/>
<feature type="binding site" evidence="6">
    <location>
        <position position="295"/>
    </location>
    <ligand>
        <name>Zn(2+)</name>
        <dbReference type="ChEBI" id="CHEBI:29105"/>
    </ligand>
</feature>
<feature type="binding site" evidence="6">
    <location>
        <position position="299"/>
    </location>
    <ligand>
        <name>Zn(2+)</name>
        <dbReference type="ChEBI" id="CHEBI:29105"/>
    </ligand>
</feature>
<dbReference type="HOGENOM" id="CLU_023075_2_0_1"/>
<feature type="transmembrane region" description="Helical" evidence="7">
    <location>
        <begin position="260"/>
        <end position="277"/>
    </location>
</feature>
<dbReference type="GO" id="GO:0046872">
    <property type="term" value="F:metal ion binding"/>
    <property type="evidence" value="ECO:0007669"/>
    <property type="project" value="UniProtKB-KW"/>
</dbReference>
<dbReference type="EMBL" id="AE016816">
    <property type="protein sequence ID" value="AAS51226.2"/>
    <property type="molecule type" value="Genomic_DNA"/>
</dbReference>
<feature type="transmembrane region" description="Helical" evidence="7">
    <location>
        <begin position="297"/>
        <end position="314"/>
    </location>
</feature>
<comment type="similarity">
    <text evidence="2">Belongs to the ADIPOR family.</text>
</comment>
<dbReference type="GO" id="GO:0038023">
    <property type="term" value="F:signaling receptor activity"/>
    <property type="evidence" value="ECO:0000318"/>
    <property type="project" value="GO_Central"/>
</dbReference>
<dbReference type="Pfam" id="PF03006">
    <property type="entry name" value="HlyIII"/>
    <property type="match status" value="1"/>
</dbReference>
<keyword evidence="9" id="KW-1185">Reference proteome</keyword>
<dbReference type="GO" id="GO:0000122">
    <property type="term" value="P:negative regulation of transcription by RNA polymerase II"/>
    <property type="evidence" value="ECO:0007669"/>
    <property type="project" value="EnsemblFungi"/>
</dbReference>
<dbReference type="GO" id="GO:0009636">
    <property type="term" value="P:response to toxic substance"/>
    <property type="evidence" value="ECO:0007669"/>
    <property type="project" value="EnsemblFungi"/>
</dbReference>
<dbReference type="OrthoDB" id="529367at2759"/>
<feature type="transmembrane region" description="Helical" evidence="7">
    <location>
        <begin position="128"/>
        <end position="147"/>
    </location>
</feature>
<evidence type="ECO:0000256" key="7">
    <source>
        <dbReference type="SAM" id="Phobius"/>
    </source>
</evidence>
<dbReference type="FunCoup" id="Q75CB3">
    <property type="interactions" value="328"/>
</dbReference>
<feature type="transmembrane region" description="Helical" evidence="7">
    <location>
        <begin position="193"/>
        <end position="212"/>
    </location>
</feature>
<gene>
    <name evidence="8" type="ORF">AGOS_ACL002C</name>
</gene>
<evidence type="ECO:0000256" key="1">
    <source>
        <dbReference type="ARBA" id="ARBA00004141"/>
    </source>
</evidence>
<feature type="transmembrane region" description="Helical" evidence="7">
    <location>
        <begin position="167"/>
        <end position="186"/>
    </location>
</feature>
<evidence type="ECO:0000313" key="9">
    <source>
        <dbReference type="Proteomes" id="UP000000591"/>
    </source>
</evidence>
<dbReference type="RefSeq" id="NP_983402.2">
    <property type="nucleotide sequence ID" value="NM_208755.2"/>
</dbReference>
<keyword evidence="6" id="KW-0479">Metal-binding</keyword>
<dbReference type="GO" id="GO:0006882">
    <property type="term" value="P:intracellular zinc ion homeostasis"/>
    <property type="evidence" value="ECO:0000318"/>
    <property type="project" value="GO_Central"/>
</dbReference>
<reference evidence="8 9" key="1">
    <citation type="journal article" date="2004" name="Science">
        <title>The Ashbya gossypii genome as a tool for mapping the ancient Saccharomyces cerevisiae genome.</title>
        <authorList>
            <person name="Dietrich F.S."/>
            <person name="Voegeli S."/>
            <person name="Brachat S."/>
            <person name="Lerch A."/>
            <person name="Gates K."/>
            <person name="Steiner S."/>
            <person name="Mohr C."/>
            <person name="Pohlmann R."/>
            <person name="Luedi P."/>
            <person name="Choi S."/>
            <person name="Wing R.A."/>
            <person name="Flavier A."/>
            <person name="Gaffney T.D."/>
            <person name="Philippsen P."/>
        </authorList>
    </citation>
    <scope>NUCLEOTIDE SEQUENCE [LARGE SCALE GENOMIC DNA]</scope>
    <source>
        <strain evidence="9">ATCC 10895 / CBS 109.51 / FGSC 9923 / NRRL Y-1056</strain>
    </source>
</reference>